<keyword evidence="11" id="KW-1185">Reference proteome</keyword>
<evidence type="ECO:0000256" key="3">
    <source>
        <dbReference type="ARBA" id="ARBA00022723"/>
    </source>
</evidence>
<keyword evidence="1 8" id="KW-0444">Lipid biosynthesis</keyword>
<dbReference type="OrthoDB" id="517356at2"/>
<dbReference type="NCBIfam" id="TIGR00516">
    <property type="entry name" value="acpS"/>
    <property type="match status" value="1"/>
</dbReference>
<organism evidence="10 11">
    <name type="scientific">Mariprofundus aestuarium</name>
    <dbReference type="NCBI Taxonomy" id="1921086"/>
    <lineage>
        <taxon>Bacteria</taxon>
        <taxon>Pseudomonadati</taxon>
        <taxon>Pseudomonadota</taxon>
        <taxon>Candidatius Mariprofundia</taxon>
        <taxon>Mariprofundales</taxon>
        <taxon>Mariprofundaceae</taxon>
        <taxon>Mariprofundus</taxon>
    </lineage>
</organism>
<keyword evidence="4 8" id="KW-0276">Fatty acid metabolism</keyword>
<accession>A0A2K8L569</accession>
<dbReference type="EMBL" id="CP018799">
    <property type="protein sequence ID" value="ATX79376.1"/>
    <property type="molecule type" value="Genomic_DNA"/>
</dbReference>
<comment type="function">
    <text evidence="8">Transfers the 4'-phosphopantetheine moiety from coenzyme A to a Ser of acyl-carrier-protein.</text>
</comment>
<evidence type="ECO:0000313" key="10">
    <source>
        <dbReference type="EMBL" id="ATX79376.1"/>
    </source>
</evidence>
<evidence type="ECO:0000313" key="11">
    <source>
        <dbReference type="Proteomes" id="UP000231701"/>
    </source>
</evidence>
<protein>
    <recommendedName>
        <fullName evidence="8">Holo-[acyl-carrier-protein] synthase</fullName>
        <shortName evidence="8">Holo-ACP synthase</shortName>
        <ecNumber evidence="8">2.7.8.7</ecNumber>
    </recommendedName>
    <alternativeName>
        <fullName evidence="8">4'-phosphopantetheinyl transferase AcpS</fullName>
    </alternativeName>
</protein>
<dbReference type="InterPro" id="IPR037143">
    <property type="entry name" value="4-PPantetheinyl_Trfase_dom_sf"/>
</dbReference>
<dbReference type="GO" id="GO:0000287">
    <property type="term" value="F:magnesium ion binding"/>
    <property type="evidence" value="ECO:0007669"/>
    <property type="project" value="UniProtKB-UniRule"/>
</dbReference>
<sequence length="130" mass="13765">MAIVGIGTDRVVIARIASSIERFGDRFIQRVYTAAEIDQARAKGNVARRLAMLFAAKEAASKALGTGFRHGIRLQDIETIHQSSGKPEITLHGVAASMAADLGIETVHLSLTDDDGIAMAFAIAEGGHHA</sequence>
<keyword evidence="5 8" id="KW-0460">Magnesium</keyword>
<dbReference type="Pfam" id="PF01648">
    <property type="entry name" value="ACPS"/>
    <property type="match status" value="1"/>
</dbReference>
<feature type="binding site" evidence="8">
    <location>
        <position position="58"/>
    </location>
    <ligand>
        <name>Mg(2+)</name>
        <dbReference type="ChEBI" id="CHEBI:18420"/>
    </ligand>
</feature>
<keyword evidence="8" id="KW-0963">Cytoplasm</keyword>
<evidence type="ECO:0000256" key="1">
    <source>
        <dbReference type="ARBA" id="ARBA00022516"/>
    </source>
</evidence>
<evidence type="ECO:0000256" key="4">
    <source>
        <dbReference type="ARBA" id="ARBA00022832"/>
    </source>
</evidence>
<evidence type="ECO:0000259" key="9">
    <source>
        <dbReference type="Pfam" id="PF01648"/>
    </source>
</evidence>
<dbReference type="EC" id="2.7.8.7" evidence="8"/>
<feature type="domain" description="4'-phosphopantetheinyl transferase" evidence="9">
    <location>
        <begin position="5"/>
        <end position="101"/>
    </location>
</feature>
<dbReference type="GO" id="GO:0005737">
    <property type="term" value="C:cytoplasm"/>
    <property type="evidence" value="ECO:0007669"/>
    <property type="project" value="UniProtKB-SubCell"/>
</dbReference>
<comment type="cofactor">
    <cofactor evidence="8">
        <name>Mg(2+)</name>
        <dbReference type="ChEBI" id="CHEBI:18420"/>
    </cofactor>
</comment>
<reference evidence="10 11" key="1">
    <citation type="submission" date="2016-12" db="EMBL/GenBank/DDBJ databases">
        <title>Isolation and genomic insights into novel planktonic Zetaproteobacteria from stratified waters of the Chesapeake Bay.</title>
        <authorList>
            <person name="McAllister S.M."/>
            <person name="Kato S."/>
            <person name="Chan C.S."/>
            <person name="Chiu B.K."/>
            <person name="Field E.K."/>
        </authorList>
    </citation>
    <scope>NUCLEOTIDE SEQUENCE [LARGE SCALE GENOMIC DNA]</scope>
    <source>
        <strain evidence="10 11">CP-5</strain>
    </source>
</reference>
<dbReference type="Proteomes" id="UP000231701">
    <property type="component" value="Chromosome"/>
</dbReference>
<keyword evidence="7 8" id="KW-0275">Fatty acid biosynthesis</keyword>
<comment type="subcellular location">
    <subcellularLocation>
        <location evidence="8">Cytoplasm</location>
    </subcellularLocation>
</comment>
<dbReference type="GO" id="GO:0006633">
    <property type="term" value="P:fatty acid biosynthetic process"/>
    <property type="evidence" value="ECO:0007669"/>
    <property type="project" value="UniProtKB-UniRule"/>
</dbReference>
<dbReference type="InterPro" id="IPR002582">
    <property type="entry name" value="ACPS"/>
</dbReference>
<evidence type="ECO:0000256" key="8">
    <source>
        <dbReference type="HAMAP-Rule" id="MF_00101"/>
    </source>
</evidence>
<proteinExistence type="inferred from homology"/>
<dbReference type="GO" id="GO:0008897">
    <property type="term" value="F:holo-[acyl-carrier-protein] synthase activity"/>
    <property type="evidence" value="ECO:0007669"/>
    <property type="project" value="UniProtKB-UniRule"/>
</dbReference>
<keyword evidence="6 8" id="KW-0443">Lipid metabolism</keyword>
<gene>
    <name evidence="8" type="primary">acpS</name>
    <name evidence="10" type="ORF">Ga0123461_0956</name>
</gene>
<keyword evidence="2 8" id="KW-0808">Transferase</keyword>
<dbReference type="HAMAP" id="MF_00101">
    <property type="entry name" value="AcpS"/>
    <property type="match status" value="1"/>
</dbReference>
<dbReference type="NCBIfam" id="TIGR00556">
    <property type="entry name" value="pantethn_trn"/>
    <property type="match status" value="1"/>
</dbReference>
<comment type="catalytic activity">
    <reaction evidence="8">
        <text>apo-[ACP] + CoA = holo-[ACP] + adenosine 3',5'-bisphosphate + H(+)</text>
        <dbReference type="Rhea" id="RHEA:12068"/>
        <dbReference type="Rhea" id="RHEA-COMP:9685"/>
        <dbReference type="Rhea" id="RHEA-COMP:9690"/>
        <dbReference type="ChEBI" id="CHEBI:15378"/>
        <dbReference type="ChEBI" id="CHEBI:29999"/>
        <dbReference type="ChEBI" id="CHEBI:57287"/>
        <dbReference type="ChEBI" id="CHEBI:58343"/>
        <dbReference type="ChEBI" id="CHEBI:64479"/>
        <dbReference type="EC" id="2.7.8.7"/>
    </reaction>
</comment>
<evidence type="ECO:0000256" key="2">
    <source>
        <dbReference type="ARBA" id="ARBA00022679"/>
    </source>
</evidence>
<dbReference type="SUPFAM" id="SSF56214">
    <property type="entry name" value="4'-phosphopantetheinyl transferase"/>
    <property type="match status" value="1"/>
</dbReference>
<dbReference type="KEGG" id="maes:Ga0123461_0956"/>
<evidence type="ECO:0000256" key="7">
    <source>
        <dbReference type="ARBA" id="ARBA00023160"/>
    </source>
</evidence>
<dbReference type="RefSeq" id="WP_100277276.1">
    <property type="nucleotide sequence ID" value="NZ_CP018799.1"/>
</dbReference>
<dbReference type="InterPro" id="IPR004568">
    <property type="entry name" value="Ppantetheine-prot_Trfase_dom"/>
</dbReference>
<dbReference type="InterPro" id="IPR008278">
    <property type="entry name" value="4-PPantetheinyl_Trfase_dom"/>
</dbReference>
<keyword evidence="3 8" id="KW-0479">Metal-binding</keyword>
<evidence type="ECO:0000256" key="5">
    <source>
        <dbReference type="ARBA" id="ARBA00022842"/>
    </source>
</evidence>
<dbReference type="AlphaFoldDB" id="A0A2K8L569"/>
<feature type="binding site" evidence="8">
    <location>
        <position position="9"/>
    </location>
    <ligand>
        <name>Mg(2+)</name>
        <dbReference type="ChEBI" id="CHEBI:18420"/>
    </ligand>
</feature>
<dbReference type="Gene3D" id="3.90.470.20">
    <property type="entry name" value="4'-phosphopantetheinyl transferase domain"/>
    <property type="match status" value="1"/>
</dbReference>
<name>A0A2K8L569_MARES</name>
<evidence type="ECO:0000256" key="6">
    <source>
        <dbReference type="ARBA" id="ARBA00023098"/>
    </source>
</evidence>
<comment type="similarity">
    <text evidence="8">Belongs to the P-Pant transferase superfamily. AcpS family.</text>
</comment>